<reference evidence="1 2" key="1">
    <citation type="submission" date="2016-11" db="EMBL/GenBank/DDBJ databases">
        <authorList>
            <person name="Jaros S."/>
            <person name="Januszkiewicz K."/>
            <person name="Wedrychowicz H."/>
        </authorList>
    </citation>
    <scope>NUCLEOTIDE SEQUENCE [LARGE SCALE GENOMIC DNA]</scope>
    <source>
        <strain evidence="1 2">GAS242</strain>
    </source>
</reference>
<proteinExistence type="predicted"/>
<evidence type="ECO:0000313" key="2">
    <source>
        <dbReference type="Proteomes" id="UP000190675"/>
    </source>
</evidence>
<sequence>MLNRSAPSFFHGKASSERPFCADCESPMILSRLQPDKPGFDLRTYVCLMCAATESIVVTIS</sequence>
<evidence type="ECO:0000313" key="1">
    <source>
        <dbReference type="EMBL" id="SHG42772.1"/>
    </source>
</evidence>
<dbReference type="EMBL" id="LT670818">
    <property type="protein sequence ID" value="SHG42772.1"/>
    <property type="molecule type" value="Genomic_DNA"/>
</dbReference>
<organism evidence="1 2">
    <name type="scientific">Bradyrhizobium erythrophlei</name>
    <dbReference type="NCBI Taxonomy" id="1437360"/>
    <lineage>
        <taxon>Bacteria</taxon>
        <taxon>Pseudomonadati</taxon>
        <taxon>Pseudomonadota</taxon>
        <taxon>Alphaproteobacteria</taxon>
        <taxon>Hyphomicrobiales</taxon>
        <taxon>Nitrobacteraceae</taxon>
        <taxon>Bradyrhizobium</taxon>
    </lineage>
</organism>
<gene>
    <name evidence="1" type="ORF">SAMN05444169_2414</name>
</gene>
<protein>
    <submittedName>
        <fullName evidence="1">Uncharacterized protein</fullName>
    </submittedName>
</protein>
<accession>A0A1M5JQB5</accession>
<name>A0A1M5JQB5_9BRAD</name>
<dbReference type="Proteomes" id="UP000190675">
    <property type="component" value="Chromosome I"/>
</dbReference>
<dbReference type="AlphaFoldDB" id="A0A1M5JQB5"/>